<name>A0ABQ5R1X6_9ACTN</name>
<keyword evidence="2" id="KW-0238">DNA-binding</keyword>
<dbReference type="InterPro" id="IPR000835">
    <property type="entry name" value="HTH_MarR-typ"/>
</dbReference>
<gene>
    <name evidence="5" type="ORF">Pa4123_51380</name>
</gene>
<dbReference type="PANTHER" id="PTHR33164">
    <property type="entry name" value="TRANSCRIPTIONAL REGULATOR, MARR FAMILY"/>
    <property type="match status" value="1"/>
</dbReference>
<dbReference type="SMART" id="SM00347">
    <property type="entry name" value="HTH_MARR"/>
    <property type="match status" value="1"/>
</dbReference>
<keyword evidence="3" id="KW-0804">Transcription</keyword>
<reference evidence="5" key="1">
    <citation type="submission" date="2022-12" db="EMBL/GenBank/DDBJ databases">
        <title>New Phytohabitans aurantiacus sp. RD004123 nov., an actinomycete isolated from soil.</title>
        <authorList>
            <person name="Triningsih D.W."/>
            <person name="Harunari E."/>
            <person name="Igarashi Y."/>
        </authorList>
    </citation>
    <scope>NUCLEOTIDE SEQUENCE</scope>
    <source>
        <strain evidence="5">RD004123</strain>
    </source>
</reference>
<organism evidence="5 6">
    <name type="scientific">Phytohabitans aurantiacus</name>
    <dbReference type="NCBI Taxonomy" id="3016789"/>
    <lineage>
        <taxon>Bacteria</taxon>
        <taxon>Bacillati</taxon>
        <taxon>Actinomycetota</taxon>
        <taxon>Actinomycetes</taxon>
        <taxon>Micromonosporales</taxon>
        <taxon>Micromonosporaceae</taxon>
    </lineage>
</organism>
<accession>A0ABQ5R1X6</accession>
<dbReference type="Proteomes" id="UP001144280">
    <property type="component" value="Unassembled WGS sequence"/>
</dbReference>
<evidence type="ECO:0000313" key="6">
    <source>
        <dbReference type="Proteomes" id="UP001144280"/>
    </source>
</evidence>
<keyword evidence="1" id="KW-0805">Transcription regulation</keyword>
<dbReference type="PROSITE" id="PS50995">
    <property type="entry name" value="HTH_MARR_2"/>
    <property type="match status" value="1"/>
</dbReference>
<dbReference type="PRINTS" id="PR00598">
    <property type="entry name" value="HTHMARR"/>
</dbReference>
<dbReference type="RefSeq" id="WP_281899808.1">
    <property type="nucleotide sequence ID" value="NZ_BSDI01000028.1"/>
</dbReference>
<evidence type="ECO:0000256" key="3">
    <source>
        <dbReference type="ARBA" id="ARBA00023163"/>
    </source>
</evidence>
<dbReference type="SUPFAM" id="SSF46785">
    <property type="entry name" value="Winged helix' DNA-binding domain"/>
    <property type="match status" value="1"/>
</dbReference>
<feature type="domain" description="HTH marR-type" evidence="4">
    <location>
        <begin position="9"/>
        <end position="142"/>
    </location>
</feature>
<sequence length="169" mass="18274">MAGVQTTEAGTLTDSLLAASRVLVGLAAQSLAQLDVDVTLVQFRALVVLAGGPQRTVDLASLLAVAPSTVTRMCDRLVRKDLVRRYRRIEDRRATWLGLTETGRDLVGDVMRSRRRVIGRMVRANPVADPSSAAEALDALVVAGGELPEAQWWRRWRSSATPPSDAVTA</sequence>
<comment type="caution">
    <text evidence="5">The sequence shown here is derived from an EMBL/GenBank/DDBJ whole genome shotgun (WGS) entry which is preliminary data.</text>
</comment>
<evidence type="ECO:0000256" key="1">
    <source>
        <dbReference type="ARBA" id="ARBA00023015"/>
    </source>
</evidence>
<dbReference type="InterPro" id="IPR036390">
    <property type="entry name" value="WH_DNA-bd_sf"/>
</dbReference>
<dbReference type="PROSITE" id="PS01117">
    <property type="entry name" value="HTH_MARR_1"/>
    <property type="match status" value="1"/>
</dbReference>
<evidence type="ECO:0000313" key="5">
    <source>
        <dbReference type="EMBL" id="GLH99861.1"/>
    </source>
</evidence>
<keyword evidence="6" id="KW-1185">Reference proteome</keyword>
<dbReference type="InterPro" id="IPR023187">
    <property type="entry name" value="Tscrpt_reg_MarR-type_CS"/>
</dbReference>
<dbReference type="InterPro" id="IPR036388">
    <property type="entry name" value="WH-like_DNA-bd_sf"/>
</dbReference>
<protein>
    <recommendedName>
        <fullName evidence="4">HTH marR-type domain-containing protein</fullName>
    </recommendedName>
</protein>
<dbReference type="Pfam" id="PF01047">
    <property type="entry name" value="MarR"/>
    <property type="match status" value="1"/>
</dbReference>
<evidence type="ECO:0000256" key="2">
    <source>
        <dbReference type="ARBA" id="ARBA00023125"/>
    </source>
</evidence>
<proteinExistence type="predicted"/>
<dbReference type="InterPro" id="IPR039422">
    <property type="entry name" value="MarR/SlyA-like"/>
</dbReference>
<dbReference type="EMBL" id="BSDI01000028">
    <property type="protein sequence ID" value="GLH99861.1"/>
    <property type="molecule type" value="Genomic_DNA"/>
</dbReference>
<dbReference type="Gene3D" id="1.10.10.10">
    <property type="entry name" value="Winged helix-like DNA-binding domain superfamily/Winged helix DNA-binding domain"/>
    <property type="match status" value="1"/>
</dbReference>
<dbReference type="PANTHER" id="PTHR33164:SF94">
    <property type="entry name" value="TRANSCRIPTIONAL REGULATORY PROTEIN-RELATED"/>
    <property type="match status" value="1"/>
</dbReference>
<evidence type="ECO:0000259" key="4">
    <source>
        <dbReference type="PROSITE" id="PS50995"/>
    </source>
</evidence>